<dbReference type="EMBL" id="JACHKS010000001">
    <property type="protein sequence ID" value="MBB6330452.1"/>
    <property type="molecule type" value="Genomic_DNA"/>
</dbReference>
<feature type="chain" id="PRO_5046226995" description="Secretion system C-terminal sorting domain-containing protein" evidence="2">
    <location>
        <begin position="19"/>
        <end position="306"/>
    </location>
</feature>
<evidence type="ECO:0000256" key="2">
    <source>
        <dbReference type="SAM" id="SignalP"/>
    </source>
</evidence>
<dbReference type="Pfam" id="PF18962">
    <property type="entry name" value="Por_Secre_tail"/>
    <property type="match status" value="1"/>
</dbReference>
<dbReference type="SUPFAM" id="SSF49899">
    <property type="entry name" value="Concanavalin A-like lectins/glucanases"/>
    <property type="match status" value="1"/>
</dbReference>
<dbReference type="Proteomes" id="UP000587367">
    <property type="component" value="Unassembled WGS sequence"/>
</dbReference>
<comment type="caution">
    <text evidence="4">The sequence shown here is derived from an EMBL/GenBank/DDBJ whole genome shotgun (WGS) entry which is preliminary data.</text>
</comment>
<dbReference type="InterPro" id="IPR013320">
    <property type="entry name" value="ConA-like_dom_sf"/>
</dbReference>
<evidence type="ECO:0000259" key="3">
    <source>
        <dbReference type="Pfam" id="PF18962"/>
    </source>
</evidence>
<evidence type="ECO:0000313" key="4">
    <source>
        <dbReference type="EMBL" id="MBB6330452.1"/>
    </source>
</evidence>
<feature type="domain" description="Secretion system C-terminal sorting" evidence="3">
    <location>
        <begin position="239"/>
        <end position="305"/>
    </location>
</feature>
<feature type="signal peptide" evidence="2">
    <location>
        <begin position="1"/>
        <end position="18"/>
    </location>
</feature>
<dbReference type="NCBIfam" id="TIGR04183">
    <property type="entry name" value="Por_Secre_tail"/>
    <property type="match status" value="1"/>
</dbReference>
<evidence type="ECO:0000313" key="5">
    <source>
        <dbReference type="Proteomes" id="UP000587367"/>
    </source>
</evidence>
<sequence length="306" mass="33536">MKKYYSIAILLLSVCVFAQQAVSFEFNEGFNTGNIHGQAGWISTPTGGIPANVTHQTITVEKASDGSSSLKIVKESTYGTQSDPIIGGFYDLPTPLAYNNFSVSFDINMSQLNGSDFGFQGVSNVDDQFVVRLDFDKTGLFKILNIVSGVQDLISIPSAWLPNIWYRVKVIGTAADVRYYLNNILIYTGVAASSMNIDQLRFVHNNASGAAYIDHIKVNSELMVLGIKDSKAAVKEVSVYPNPATDFIQINSLSTVKSIEIYDETGKLIKTETNGNRIDVKGLPSGVYMLNIKTEGRNFTEKVIIK</sequence>
<dbReference type="InterPro" id="IPR026444">
    <property type="entry name" value="Secre_tail"/>
</dbReference>
<dbReference type="RefSeq" id="WP_184554222.1">
    <property type="nucleotide sequence ID" value="NZ_JACHKS010000001.1"/>
</dbReference>
<evidence type="ECO:0000256" key="1">
    <source>
        <dbReference type="ARBA" id="ARBA00022729"/>
    </source>
</evidence>
<protein>
    <recommendedName>
        <fullName evidence="3">Secretion system C-terminal sorting domain-containing protein</fullName>
    </recommendedName>
</protein>
<name>A0ABR6PZJ6_9FLAO</name>
<dbReference type="Gene3D" id="2.60.120.560">
    <property type="entry name" value="Exo-inulinase, domain 1"/>
    <property type="match status" value="1"/>
</dbReference>
<proteinExistence type="predicted"/>
<organism evidence="4 5">
    <name type="scientific">Chryseobacterium sediminis</name>
    <dbReference type="NCBI Taxonomy" id="1679494"/>
    <lineage>
        <taxon>Bacteria</taxon>
        <taxon>Pseudomonadati</taxon>
        <taxon>Bacteroidota</taxon>
        <taxon>Flavobacteriia</taxon>
        <taxon>Flavobacteriales</taxon>
        <taxon>Weeksellaceae</taxon>
        <taxon>Chryseobacterium group</taxon>
        <taxon>Chryseobacterium</taxon>
    </lineage>
</organism>
<keyword evidence="5" id="KW-1185">Reference proteome</keyword>
<accession>A0ABR6PZJ6</accession>
<gene>
    <name evidence="4" type="ORF">HNP24_001402</name>
</gene>
<reference evidence="4 5" key="1">
    <citation type="submission" date="2020-08" db="EMBL/GenBank/DDBJ databases">
        <title>Functional genomics of gut bacteria from endangered species of beetles.</title>
        <authorList>
            <person name="Carlos-Shanley C."/>
        </authorList>
    </citation>
    <scope>NUCLEOTIDE SEQUENCE [LARGE SCALE GENOMIC DNA]</scope>
    <source>
        <strain evidence="4 5">S00068</strain>
    </source>
</reference>
<keyword evidence="1 2" id="KW-0732">Signal</keyword>